<dbReference type="OrthoDB" id="3259334at2"/>
<dbReference type="Proteomes" id="UP000002941">
    <property type="component" value="Unassembled WGS sequence"/>
</dbReference>
<evidence type="ECO:0000256" key="1">
    <source>
        <dbReference type="SAM" id="MobiDB-lite"/>
    </source>
</evidence>
<dbReference type="PATRIC" id="fig|1125718.3.peg.646"/>
<reference evidence="2 3" key="1">
    <citation type="submission" date="2012-05" db="EMBL/GenBank/DDBJ databases">
        <authorList>
            <person name="Harkins D.M."/>
            <person name="Madupu R."/>
            <person name="Durkin A.S."/>
            <person name="Torralba M."/>
            <person name="Methe B."/>
            <person name="Sutton G.G."/>
            <person name="Nelson K.E."/>
        </authorList>
    </citation>
    <scope>NUCLEOTIDE SEQUENCE [LARGE SCALE GENOMIC DNA]</scope>
    <source>
        <strain evidence="2 3">F0489</strain>
    </source>
</reference>
<sequence>MRTTVDLPPALHQRVARTAAARGVSLSSMISELTALGLEQSEAEDPGAGISTSPVTGLPQLRSGRPITAGEVADFLAESE</sequence>
<dbReference type="eggNOG" id="ENOG5030UJ3">
    <property type="taxonomic scope" value="Bacteria"/>
</dbReference>
<organism evidence="2 3">
    <name type="scientific">Actinomyces massiliensis F0489</name>
    <dbReference type="NCBI Taxonomy" id="1125718"/>
    <lineage>
        <taxon>Bacteria</taxon>
        <taxon>Bacillati</taxon>
        <taxon>Actinomycetota</taxon>
        <taxon>Actinomycetes</taxon>
        <taxon>Actinomycetales</taxon>
        <taxon>Actinomycetaceae</taxon>
        <taxon>Actinomyces</taxon>
    </lineage>
</organism>
<gene>
    <name evidence="2" type="ORF">HMPREF1318_2704</name>
</gene>
<evidence type="ECO:0000313" key="2">
    <source>
        <dbReference type="EMBL" id="EJF46846.1"/>
    </source>
</evidence>
<protein>
    <submittedName>
        <fullName evidence="2">Putative toxin-antitoxin system, antitoxin component, ribbon-helix-helix domain protein</fullName>
    </submittedName>
</protein>
<evidence type="ECO:0000313" key="3">
    <source>
        <dbReference type="Proteomes" id="UP000002941"/>
    </source>
</evidence>
<dbReference type="AlphaFoldDB" id="J0XDP8"/>
<proteinExistence type="predicted"/>
<dbReference type="EMBL" id="AKFT01000043">
    <property type="protein sequence ID" value="EJF46846.1"/>
    <property type="molecule type" value="Genomic_DNA"/>
</dbReference>
<feature type="region of interest" description="Disordered" evidence="1">
    <location>
        <begin position="40"/>
        <end position="64"/>
    </location>
</feature>
<dbReference type="RefSeq" id="WP_008730222.1">
    <property type="nucleotide sequence ID" value="NZ_AKFT01000043.1"/>
</dbReference>
<comment type="caution">
    <text evidence="2">The sequence shown here is derived from an EMBL/GenBank/DDBJ whole genome shotgun (WGS) entry which is preliminary data.</text>
</comment>
<name>J0XDP8_9ACTO</name>
<dbReference type="CDD" id="cd21631">
    <property type="entry name" value="RHH_CopG_NikR-like"/>
    <property type="match status" value="1"/>
</dbReference>
<accession>J0XDP8</accession>
<keyword evidence="3" id="KW-1185">Reference proteome</keyword>